<dbReference type="Proteomes" id="UP000189229">
    <property type="component" value="Unassembled WGS sequence"/>
</dbReference>
<evidence type="ECO:0000256" key="1">
    <source>
        <dbReference type="SAM" id="MobiDB-lite"/>
    </source>
</evidence>
<protein>
    <submittedName>
        <fullName evidence="3">Uncharacterized protein</fullName>
    </submittedName>
</protein>
<accession>A0A1V3Y002</accession>
<comment type="caution">
    <text evidence="3">The sequence shown here is derived from an EMBL/GenBank/DDBJ whole genome shotgun (WGS) entry which is preliminary data.</text>
</comment>
<dbReference type="Proteomes" id="UP000188532">
    <property type="component" value="Unassembled WGS sequence"/>
</dbReference>
<sequence>MGRGGGLLKRPGVNEVAGWSRSDRTSKTVAAARRCAVGEVPIKPS</sequence>
<organism evidence="3 4">
    <name type="scientific">Mycobacterium kansasii</name>
    <dbReference type="NCBI Taxonomy" id="1768"/>
    <lineage>
        <taxon>Bacteria</taxon>
        <taxon>Bacillati</taxon>
        <taxon>Actinomycetota</taxon>
        <taxon>Actinomycetes</taxon>
        <taxon>Mycobacteriales</taxon>
        <taxon>Mycobacteriaceae</taxon>
        <taxon>Mycobacterium</taxon>
    </lineage>
</organism>
<dbReference type="EMBL" id="MVBM01000001">
    <property type="protein sequence ID" value="OOK82243.1"/>
    <property type="molecule type" value="Genomic_DNA"/>
</dbReference>
<evidence type="ECO:0000313" key="2">
    <source>
        <dbReference type="EMBL" id="OOK82243.1"/>
    </source>
</evidence>
<proteinExistence type="predicted"/>
<feature type="region of interest" description="Disordered" evidence="1">
    <location>
        <begin position="1"/>
        <end position="31"/>
    </location>
</feature>
<reference evidence="4 5" key="1">
    <citation type="submission" date="2017-02" db="EMBL/GenBank/DDBJ databases">
        <title>Complete genome sequences of Mycobacterium kansasii strains isolated from rhesus macaques.</title>
        <authorList>
            <person name="Panda A."/>
            <person name="Nagaraj S."/>
            <person name="Zhao X."/>
            <person name="Tettelin H."/>
            <person name="Detolla L.J."/>
        </authorList>
    </citation>
    <scope>NUCLEOTIDE SEQUENCE [LARGE SCALE GENOMIC DNA]</scope>
    <source>
        <strain evidence="3 4">11-3469</strain>
        <strain evidence="2 5">11-3813</strain>
    </source>
</reference>
<gene>
    <name evidence="3" type="ORF">BZL29_0652</name>
    <name evidence="2" type="ORF">BZL30_1294</name>
</gene>
<dbReference type="AlphaFoldDB" id="A0A1V3Y002"/>
<dbReference type="EMBL" id="MVBN01000001">
    <property type="protein sequence ID" value="OOK84638.1"/>
    <property type="molecule type" value="Genomic_DNA"/>
</dbReference>
<evidence type="ECO:0000313" key="4">
    <source>
        <dbReference type="Proteomes" id="UP000188532"/>
    </source>
</evidence>
<name>A0A1V3Y002_MYCKA</name>
<evidence type="ECO:0000313" key="3">
    <source>
        <dbReference type="EMBL" id="OOK84638.1"/>
    </source>
</evidence>
<evidence type="ECO:0000313" key="5">
    <source>
        <dbReference type="Proteomes" id="UP000189229"/>
    </source>
</evidence>